<protein>
    <submittedName>
        <fullName evidence="1">Uncharacterized protein</fullName>
    </submittedName>
</protein>
<evidence type="ECO:0000313" key="1">
    <source>
        <dbReference type="EMBL" id="SBW08339.1"/>
    </source>
</evidence>
<reference evidence="1" key="1">
    <citation type="submission" date="2016-04" db="EMBL/GenBank/DDBJ databases">
        <authorList>
            <person name="Evans L.H."/>
            <person name="Alamgir A."/>
            <person name="Owens N."/>
            <person name="Weber N.D."/>
            <person name="Virtaneva K."/>
            <person name="Barbian K."/>
            <person name="Babar A."/>
            <person name="Rosenke K."/>
        </authorList>
    </citation>
    <scope>NUCLEOTIDE SEQUENCE</scope>
    <source>
        <strain evidence="1">86</strain>
    </source>
</reference>
<dbReference type="AlphaFoldDB" id="A0A212K9C5"/>
<gene>
    <name evidence="1" type="ORF">KL86DPRO_40076</name>
</gene>
<proteinExistence type="predicted"/>
<dbReference type="EMBL" id="FLUQ01000004">
    <property type="protein sequence ID" value="SBW08339.1"/>
    <property type="molecule type" value="Genomic_DNA"/>
</dbReference>
<name>A0A212K9C5_9DELT</name>
<organism evidence="1">
    <name type="scientific">uncultured delta proteobacterium</name>
    <dbReference type="NCBI Taxonomy" id="34034"/>
    <lineage>
        <taxon>Bacteria</taxon>
        <taxon>Deltaproteobacteria</taxon>
        <taxon>environmental samples</taxon>
    </lineage>
</organism>
<sequence>MFQLAGILSDIFVLFAWRRMFFTHLRLLQLQDKQNFAHIQSPVLLKGSGYQCPLKGSF</sequence>
<accession>A0A212K9C5</accession>